<evidence type="ECO:0008006" key="4">
    <source>
        <dbReference type="Google" id="ProtNLM"/>
    </source>
</evidence>
<evidence type="ECO:0000313" key="3">
    <source>
        <dbReference type="Proteomes" id="UP000199309"/>
    </source>
</evidence>
<accession>A0A1G9UGM5</accession>
<feature type="transmembrane region" description="Helical" evidence="1">
    <location>
        <begin position="12"/>
        <end position="36"/>
    </location>
</feature>
<reference evidence="2 3" key="1">
    <citation type="submission" date="2016-10" db="EMBL/GenBank/DDBJ databases">
        <authorList>
            <person name="de Groot N.N."/>
        </authorList>
    </citation>
    <scope>NUCLEOTIDE SEQUENCE [LARGE SCALE GENOMIC DNA]</scope>
    <source>
        <strain evidence="2 3">DSM 16981</strain>
    </source>
</reference>
<dbReference type="STRING" id="349095.SAMN05660299_01180"/>
<sequence length="156" mass="18353">MLHLSLKITKPKYITAFCFVLFLTNIVFMWRCFYWYNTSCLWKKTIQSLEDSASMMSYAEVKDAAWTSNYTVPKEMPLTILQREAEKNGLYLETIHIKEDRSYFYDIVLEGTYYSLIYFLNAVEKEAPCIRIELQSVETGQENLKIKMTAYILSGL</sequence>
<keyword evidence="1" id="KW-0812">Transmembrane</keyword>
<name>A0A1G9UGM5_9FIRM</name>
<gene>
    <name evidence="2" type="ORF">SAMN05660299_01180</name>
</gene>
<dbReference type="Proteomes" id="UP000199309">
    <property type="component" value="Unassembled WGS sequence"/>
</dbReference>
<protein>
    <recommendedName>
        <fullName evidence="4">Type II secretion system (T2SS), protein M</fullName>
    </recommendedName>
</protein>
<evidence type="ECO:0000256" key="1">
    <source>
        <dbReference type="SAM" id="Phobius"/>
    </source>
</evidence>
<dbReference type="AlphaFoldDB" id="A0A1G9UGM5"/>
<proteinExistence type="predicted"/>
<organism evidence="2 3">
    <name type="scientific">Megasphaera paucivorans</name>
    <dbReference type="NCBI Taxonomy" id="349095"/>
    <lineage>
        <taxon>Bacteria</taxon>
        <taxon>Bacillati</taxon>
        <taxon>Bacillota</taxon>
        <taxon>Negativicutes</taxon>
        <taxon>Veillonellales</taxon>
        <taxon>Veillonellaceae</taxon>
        <taxon>Megasphaera</taxon>
    </lineage>
</organism>
<keyword evidence="3" id="KW-1185">Reference proteome</keyword>
<keyword evidence="1" id="KW-0472">Membrane</keyword>
<keyword evidence="1" id="KW-1133">Transmembrane helix</keyword>
<dbReference type="EMBL" id="FNHQ01000009">
    <property type="protein sequence ID" value="SDM59058.1"/>
    <property type="molecule type" value="Genomic_DNA"/>
</dbReference>
<evidence type="ECO:0000313" key="2">
    <source>
        <dbReference type="EMBL" id="SDM59058.1"/>
    </source>
</evidence>